<dbReference type="GO" id="GO:0005524">
    <property type="term" value="F:ATP binding"/>
    <property type="evidence" value="ECO:0007669"/>
    <property type="project" value="UniProtKB-UniRule"/>
</dbReference>
<keyword evidence="12" id="KW-0812">Transmembrane</keyword>
<feature type="region of interest" description="Disordered" evidence="11">
    <location>
        <begin position="553"/>
        <end position="631"/>
    </location>
</feature>
<dbReference type="NCBIfam" id="NF033483">
    <property type="entry name" value="PknB_PASTA_kin"/>
    <property type="match status" value="1"/>
</dbReference>
<feature type="compositionally biased region" description="Pro residues" evidence="11">
    <location>
        <begin position="596"/>
        <end position="614"/>
    </location>
</feature>
<keyword evidence="3 15" id="KW-0808">Transferase</keyword>
<gene>
    <name evidence="15" type="ORF">F4554_000088</name>
</gene>
<dbReference type="Pfam" id="PF00069">
    <property type="entry name" value="Pkinase"/>
    <property type="match status" value="1"/>
</dbReference>
<keyword evidence="12" id="KW-1133">Transmembrane helix</keyword>
<dbReference type="InterPro" id="IPR011009">
    <property type="entry name" value="Kinase-like_dom_sf"/>
</dbReference>
<evidence type="ECO:0000256" key="12">
    <source>
        <dbReference type="SAM" id="Phobius"/>
    </source>
</evidence>
<evidence type="ECO:0000256" key="9">
    <source>
        <dbReference type="ARBA" id="ARBA00048679"/>
    </source>
</evidence>
<feature type="transmembrane region" description="Helical" evidence="12">
    <location>
        <begin position="327"/>
        <end position="348"/>
    </location>
</feature>
<dbReference type="InterPro" id="IPR000719">
    <property type="entry name" value="Prot_kinase_dom"/>
</dbReference>
<sequence>MTEARFLGGRYELGEVLGHGGMAEVRIGVDRRLGRTVAVKTLRPDLATDPIFQARFRREAQSAAALNQPTIVAVYDTGEEKADGISVPYIVMEYVEGRTLRDVLREGRRILPERALEITADVLEALEYSHRAGIIHRDIKPGNVMLTPSGDVKVMDFGIARAVADASATMTQTAAVIGTAQYLSPEQARGESVDARSDIYSTGCLLYELLTGRPPFVGDSPVSVAYQHVREEPRPASMLDPEVPPIADAITLKALQKKPHDRYQSAAEMRQDIERGLSGQELIAPMLAADATARFLPPDEPDTPTNHERAAAYAEDDEQNPQRGRRAAYILLAIAIVFVLGVAAFIGLQSLGKNSANTVSTPTLQGKTLTEAQAVLARSQLRLGKVTQQASKDVTKGQIVSQNPTPGASAKVDSAVDVAVSSGQGDVTIPAVVGKKVSAARAMLEKEGLNVVSREDSNASGDANSVSRVNPDEGSVVKAGSTVTLYHASGLVSVPRVVGDSVAVAEARLADAGFRVSKRYDTTSQAQAGTVVRQVPGAGQRREPDTTVTIVIARAPAGQPKPQPKPKPTKTKEPSPTPTPTPTQPEPTPTQTESPKPTPTDTPPPEPQPTPTTPAPQGDAAKTPPPPPPAA</sequence>
<dbReference type="PROSITE" id="PS50011">
    <property type="entry name" value="PROTEIN_KINASE_DOM"/>
    <property type="match status" value="1"/>
</dbReference>
<keyword evidence="2" id="KW-0723">Serine/threonine-protein kinase</keyword>
<comment type="catalytic activity">
    <reaction evidence="9">
        <text>L-seryl-[protein] + ATP = O-phospho-L-seryl-[protein] + ADP + H(+)</text>
        <dbReference type="Rhea" id="RHEA:17989"/>
        <dbReference type="Rhea" id="RHEA-COMP:9863"/>
        <dbReference type="Rhea" id="RHEA-COMP:11604"/>
        <dbReference type="ChEBI" id="CHEBI:15378"/>
        <dbReference type="ChEBI" id="CHEBI:29999"/>
        <dbReference type="ChEBI" id="CHEBI:30616"/>
        <dbReference type="ChEBI" id="CHEBI:83421"/>
        <dbReference type="ChEBI" id="CHEBI:456216"/>
        <dbReference type="EC" id="2.7.11.1"/>
    </reaction>
</comment>
<organism evidence="15 16">
    <name type="scientific">Actinopolymorpha rutila</name>
    <dbReference type="NCBI Taxonomy" id="446787"/>
    <lineage>
        <taxon>Bacteria</taxon>
        <taxon>Bacillati</taxon>
        <taxon>Actinomycetota</taxon>
        <taxon>Actinomycetes</taxon>
        <taxon>Propionibacteriales</taxon>
        <taxon>Actinopolymorphaceae</taxon>
        <taxon>Actinopolymorpha</taxon>
    </lineage>
</organism>
<dbReference type="RefSeq" id="WP_179785515.1">
    <property type="nucleotide sequence ID" value="NZ_BAAARR010000012.1"/>
</dbReference>
<keyword evidence="4" id="KW-0677">Repeat</keyword>
<evidence type="ECO:0000259" key="14">
    <source>
        <dbReference type="PROSITE" id="PS51178"/>
    </source>
</evidence>
<dbReference type="PROSITE" id="PS51178">
    <property type="entry name" value="PASTA"/>
    <property type="match status" value="2"/>
</dbReference>
<dbReference type="Proteomes" id="UP000579605">
    <property type="component" value="Unassembled WGS sequence"/>
</dbReference>
<keyword evidence="12" id="KW-0472">Membrane</keyword>
<evidence type="ECO:0000256" key="11">
    <source>
        <dbReference type="SAM" id="MobiDB-lite"/>
    </source>
</evidence>
<evidence type="ECO:0000256" key="8">
    <source>
        <dbReference type="ARBA" id="ARBA00047899"/>
    </source>
</evidence>
<name>A0A852ZER1_9ACTN</name>
<dbReference type="AlphaFoldDB" id="A0A852ZER1"/>
<dbReference type="PROSITE" id="PS00108">
    <property type="entry name" value="PROTEIN_KINASE_ST"/>
    <property type="match status" value="1"/>
</dbReference>
<evidence type="ECO:0000256" key="2">
    <source>
        <dbReference type="ARBA" id="ARBA00022527"/>
    </source>
</evidence>
<keyword evidence="7 10" id="KW-0067">ATP-binding</keyword>
<evidence type="ECO:0000313" key="15">
    <source>
        <dbReference type="EMBL" id="NYH87450.1"/>
    </source>
</evidence>
<dbReference type="InterPro" id="IPR008271">
    <property type="entry name" value="Ser/Thr_kinase_AS"/>
</dbReference>
<evidence type="ECO:0000256" key="4">
    <source>
        <dbReference type="ARBA" id="ARBA00022737"/>
    </source>
</evidence>
<feature type="binding site" evidence="10">
    <location>
        <position position="40"/>
    </location>
    <ligand>
        <name>ATP</name>
        <dbReference type="ChEBI" id="CHEBI:30616"/>
    </ligand>
</feature>
<dbReference type="PANTHER" id="PTHR43289:SF6">
    <property type="entry name" value="SERINE_THREONINE-PROTEIN KINASE NEKL-3"/>
    <property type="match status" value="1"/>
</dbReference>
<feature type="compositionally biased region" description="Pro residues" evidence="11">
    <location>
        <begin position="575"/>
        <end position="588"/>
    </location>
</feature>
<dbReference type="InterPro" id="IPR017441">
    <property type="entry name" value="Protein_kinase_ATP_BS"/>
</dbReference>
<dbReference type="SUPFAM" id="SSF56112">
    <property type="entry name" value="Protein kinase-like (PK-like)"/>
    <property type="match status" value="1"/>
</dbReference>
<evidence type="ECO:0000256" key="3">
    <source>
        <dbReference type="ARBA" id="ARBA00022679"/>
    </source>
</evidence>
<comment type="caution">
    <text evidence="15">The sequence shown here is derived from an EMBL/GenBank/DDBJ whole genome shotgun (WGS) entry which is preliminary data.</text>
</comment>
<feature type="domain" description="Protein kinase" evidence="13">
    <location>
        <begin position="11"/>
        <end position="283"/>
    </location>
</feature>
<protein>
    <recommendedName>
        <fullName evidence="1">non-specific serine/threonine protein kinase</fullName>
        <ecNumber evidence="1">2.7.11.1</ecNumber>
    </recommendedName>
</protein>
<feature type="domain" description="PASTA" evidence="14">
    <location>
        <begin position="355"/>
        <end position="422"/>
    </location>
</feature>
<keyword evidence="5 10" id="KW-0547">Nucleotide-binding</keyword>
<evidence type="ECO:0000256" key="6">
    <source>
        <dbReference type="ARBA" id="ARBA00022777"/>
    </source>
</evidence>
<keyword evidence="16" id="KW-1185">Reference proteome</keyword>
<dbReference type="EC" id="2.7.11.1" evidence="1"/>
<dbReference type="Gene3D" id="1.10.510.10">
    <property type="entry name" value="Transferase(Phosphotransferase) domain 1"/>
    <property type="match status" value="1"/>
</dbReference>
<dbReference type="Gene3D" id="3.30.10.20">
    <property type="match status" value="3"/>
</dbReference>
<evidence type="ECO:0000256" key="5">
    <source>
        <dbReference type="ARBA" id="ARBA00022741"/>
    </source>
</evidence>
<feature type="compositionally biased region" description="Polar residues" evidence="11">
    <location>
        <begin position="458"/>
        <end position="468"/>
    </location>
</feature>
<dbReference type="SMART" id="SM00220">
    <property type="entry name" value="S_TKc"/>
    <property type="match status" value="1"/>
</dbReference>
<evidence type="ECO:0000256" key="1">
    <source>
        <dbReference type="ARBA" id="ARBA00012513"/>
    </source>
</evidence>
<dbReference type="Gene3D" id="3.30.200.20">
    <property type="entry name" value="Phosphorylase Kinase, domain 1"/>
    <property type="match status" value="1"/>
</dbReference>
<dbReference type="FunFam" id="3.30.200.20:FF:000035">
    <property type="entry name" value="Serine/threonine protein kinase Stk1"/>
    <property type="match status" value="1"/>
</dbReference>
<dbReference type="EMBL" id="JACBZH010000001">
    <property type="protein sequence ID" value="NYH87450.1"/>
    <property type="molecule type" value="Genomic_DNA"/>
</dbReference>
<dbReference type="GO" id="GO:0045717">
    <property type="term" value="P:negative regulation of fatty acid biosynthetic process"/>
    <property type="evidence" value="ECO:0007669"/>
    <property type="project" value="UniProtKB-ARBA"/>
</dbReference>
<dbReference type="Pfam" id="PF03793">
    <property type="entry name" value="PASTA"/>
    <property type="match status" value="3"/>
</dbReference>
<evidence type="ECO:0000256" key="7">
    <source>
        <dbReference type="ARBA" id="ARBA00022840"/>
    </source>
</evidence>
<dbReference type="CDD" id="cd06577">
    <property type="entry name" value="PASTA_pknB"/>
    <property type="match status" value="3"/>
</dbReference>
<dbReference type="CDD" id="cd14014">
    <property type="entry name" value="STKc_PknB_like"/>
    <property type="match status" value="1"/>
</dbReference>
<dbReference type="PANTHER" id="PTHR43289">
    <property type="entry name" value="MITOGEN-ACTIVATED PROTEIN KINASE KINASE KINASE 20-RELATED"/>
    <property type="match status" value="1"/>
</dbReference>
<feature type="domain" description="PASTA" evidence="14">
    <location>
        <begin position="487"/>
        <end position="554"/>
    </location>
</feature>
<dbReference type="InterPro" id="IPR005543">
    <property type="entry name" value="PASTA_dom"/>
</dbReference>
<proteinExistence type="predicted"/>
<evidence type="ECO:0000256" key="10">
    <source>
        <dbReference type="PROSITE-ProRule" id="PRU10141"/>
    </source>
</evidence>
<dbReference type="GO" id="GO:0004674">
    <property type="term" value="F:protein serine/threonine kinase activity"/>
    <property type="evidence" value="ECO:0007669"/>
    <property type="project" value="UniProtKB-KW"/>
</dbReference>
<dbReference type="SMART" id="SM00740">
    <property type="entry name" value="PASTA"/>
    <property type="match status" value="3"/>
</dbReference>
<evidence type="ECO:0000259" key="13">
    <source>
        <dbReference type="PROSITE" id="PS50011"/>
    </source>
</evidence>
<evidence type="ECO:0000313" key="16">
    <source>
        <dbReference type="Proteomes" id="UP000579605"/>
    </source>
</evidence>
<reference evidence="15 16" key="1">
    <citation type="submission" date="2020-07" db="EMBL/GenBank/DDBJ databases">
        <title>Sequencing the genomes of 1000 actinobacteria strains.</title>
        <authorList>
            <person name="Klenk H.-P."/>
        </authorList>
    </citation>
    <scope>NUCLEOTIDE SEQUENCE [LARGE SCALE GENOMIC DNA]</scope>
    <source>
        <strain evidence="15 16">DSM 18448</strain>
    </source>
</reference>
<dbReference type="PROSITE" id="PS00107">
    <property type="entry name" value="PROTEIN_KINASE_ATP"/>
    <property type="match status" value="1"/>
</dbReference>
<keyword evidence="6 15" id="KW-0418">Kinase</keyword>
<accession>A0A852ZER1</accession>
<dbReference type="FunFam" id="1.10.510.10:FF:000021">
    <property type="entry name" value="Serine/threonine protein kinase"/>
    <property type="match status" value="1"/>
</dbReference>
<comment type="catalytic activity">
    <reaction evidence="8">
        <text>L-threonyl-[protein] + ATP = O-phospho-L-threonyl-[protein] + ADP + H(+)</text>
        <dbReference type="Rhea" id="RHEA:46608"/>
        <dbReference type="Rhea" id="RHEA-COMP:11060"/>
        <dbReference type="Rhea" id="RHEA-COMP:11605"/>
        <dbReference type="ChEBI" id="CHEBI:15378"/>
        <dbReference type="ChEBI" id="CHEBI:30013"/>
        <dbReference type="ChEBI" id="CHEBI:30616"/>
        <dbReference type="ChEBI" id="CHEBI:61977"/>
        <dbReference type="ChEBI" id="CHEBI:456216"/>
        <dbReference type="EC" id="2.7.11.1"/>
    </reaction>
</comment>
<feature type="region of interest" description="Disordered" evidence="11">
    <location>
        <begin position="453"/>
        <end position="473"/>
    </location>
</feature>